<dbReference type="Gene3D" id="3.40.250.10">
    <property type="entry name" value="Rhodanese-like domain"/>
    <property type="match status" value="2"/>
</dbReference>
<dbReference type="InterPro" id="IPR036873">
    <property type="entry name" value="Rhodanese-like_dom_sf"/>
</dbReference>
<protein>
    <submittedName>
        <fullName evidence="3">Rhodanese-like thiosulfate sulfurtransferase</fullName>
    </submittedName>
</protein>
<evidence type="ECO:0000313" key="3">
    <source>
        <dbReference type="EMBL" id="KUG18007.1"/>
    </source>
</evidence>
<keyword evidence="3" id="KW-0808">Transferase</keyword>
<accession>A0A0W8FAW4</accession>
<dbReference type="InterPro" id="IPR001763">
    <property type="entry name" value="Rhodanese-like_dom"/>
</dbReference>
<name>A0A0W8FAW4_9ZZZZ</name>
<feature type="domain" description="Rhodanese" evidence="2">
    <location>
        <begin position="97"/>
        <end position="205"/>
    </location>
</feature>
<comment type="caution">
    <text evidence="3">The sequence shown here is derived from an EMBL/GenBank/DDBJ whole genome shotgun (WGS) entry which is preliminary data.</text>
</comment>
<dbReference type="Pfam" id="PF00581">
    <property type="entry name" value="Rhodanese"/>
    <property type="match status" value="2"/>
</dbReference>
<dbReference type="CDD" id="cd01448">
    <property type="entry name" value="TST_Repeat_1"/>
    <property type="match status" value="1"/>
</dbReference>
<sequence>MSELKPAAWGGMRAPAIMLLTVALFCSSASAECYVCTFLDSLAKETITSILSSDSISEAGIADSSGQLNQDGNPAVTEDSEDMVAPSREVLINSSDVTDNIIMLDGSDYPASFIPGAVHISYREFVDINNTACLKNISDIARILGDAGISRTDPLVVYGECQPCGGGPSTATYVYWLLRYMGHEDIRVLNGGIDAWMGAGLPVENSSATRPKSTYSPAFREDLYATYDYVKSGKAQIVDARSVEEFEHGTIPQAINIPYDEVLDGKIIRAESELEGIFSNLTKNKPVVVFTTTGTKASVIWFSLDMLGYDAKMYTYRDWQRAERDERRQLEEMNRSK</sequence>
<dbReference type="AlphaFoldDB" id="A0A0W8FAW4"/>
<dbReference type="SUPFAM" id="SSF52821">
    <property type="entry name" value="Rhodanese/Cell cycle control phosphatase"/>
    <property type="match status" value="2"/>
</dbReference>
<feature type="domain" description="Rhodanese" evidence="2">
    <location>
        <begin position="231"/>
        <end position="324"/>
    </location>
</feature>
<evidence type="ECO:0000259" key="2">
    <source>
        <dbReference type="PROSITE" id="PS50206"/>
    </source>
</evidence>
<dbReference type="EMBL" id="LNQE01001406">
    <property type="protein sequence ID" value="KUG18007.1"/>
    <property type="molecule type" value="Genomic_DNA"/>
</dbReference>
<gene>
    <name evidence="3" type="ORF">ASZ90_012271</name>
</gene>
<dbReference type="PROSITE" id="PS50206">
    <property type="entry name" value="RHODANESE_3"/>
    <property type="match status" value="2"/>
</dbReference>
<organism evidence="3">
    <name type="scientific">hydrocarbon metagenome</name>
    <dbReference type="NCBI Taxonomy" id="938273"/>
    <lineage>
        <taxon>unclassified sequences</taxon>
        <taxon>metagenomes</taxon>
        <taxon>ecological metagenomes</taxon>
    </lineage>
</organism>
<reference evidence="3" key="1">
    <citation type="journal article" date="2015" name="Proc. Natl. Acad. Sci. U.S.A.">
        <title>Networks of energetic and metabolic interactions define dynamics in microbial communities.</title>
        <authorList>
            <person name="Embree M."/>
            <person name="Liu J.K."/>
            <person name="Al-Bassam M.M."/>
            <person name="Zengler K."/>
        </authorList>
    </citation>
    <scope>NUCLEOTIDE SEQUENCE</scope>
</reference>
<evidence type="ECO:0000256" key="1">
    <source>
        <dbReference type="ARBA" id="ARBA00022737"/>
    </source>
</evidence>
<dbReference type="SMART" id="SM00450">
    <property type="entry name" value="RHOD"/>
    <property type="match status" value="2"/>
</dbReference>
<dbReference type="PANTHER" id="PTHR43855:SF1">
    <property type="entry name" value="THIOSULFATE SULFURTRANSFERASE"/>
    <property type="match status" value="1"/>
</dbReference>
<dbReference type="InterPro" id="IPR051126">
    <property type="entry name" value="Thiosulfate_sulfurtransferase"/>
</dbReference>
<keyword evidence="1" id="KW-0677">Repeat</keyword>
<dbReference type="PANTHER" id="PTHR43855">
    <property type="entry name" value="THIOSULFATE SULFURTRANSFERASE"/>
    <property type="match status" value="1"/>
</dbReference>
<dbReference type="GO" id="GO:0016740">
    <property type="term" value="F:transferase activity"/>
    <property type="evidence" value="ECO:0007669"/>
    <property type="project" value="UniProtKB-KW"/>
</dbReference>
<proteinExistence type="predicted"/>